<dbReference type="Pfam" id="PF00015">
    <property type="entry name" value="MCPsignal"/>
    <property type="match status" value="1"/>
</dbReference>
<keyword evidence="2" id="KW-0807">Transducer</keyword>
<dbReference type="Pfam" id="PF00672">
    <property type="entry name" value="HAMP"/>
    <property type="match status" value="1"/>
</dbReference>
<evidence type="ECO:0000259" key="5">
    <source>
        <dbReference type="PROSITE" id="PS50112"/>
    </source>
</evidence>
<dbReference type="InterPro" id="IPR004090">
    <property type="entry name" value="Chemotax_Me-accpt_rcpt"/>
</dbReference>
<keyword evidence="8" id="KW-1185">Reference proteome</keyword>
<dbReference type="InterPro" id="IPR000014">
    <property type="entry name" value="PAS"/>
</dbReference>
<proteinExistence type="inferred from homology"/>
<dbReference type="Proteomes" id="UP001462640">
    <property type="component" value="Unassembled WGS sequence"/>
</dbReference>
<feature type="domain" description="PAS" evidence="5">
    <location>
        <begin position="25"/>
        <end position="60"/>
    </location>
</feature>
<evidence type="ECO:0000259" key="6">
    <source>
        <dbReference type="PROSITE" id="PS50885"/>
    </source>
</evidence>
<gene>
    <name evidence="7" type="ORF">ABDJ40_03360</name>
</gene>
<dbReference type="InterPro" id="IPR051310">
    <property type="entry name" value="MCP_chemotaxis"/>
</dbReference>
<dbReference type="PANTHER" id="PTHR43531">
    <property type="entry name" value="PROTEIN ICFG"/>
    <property type="match status" value="1"/>
</dbReference>
<dbReference type="CDD" id="cd00130">
    <property type="entry name" value="PAS"/>
    <property type="match status" value="1"/>
</dbReference>
<dbReference type="Gene3D" id="1.10.287.950">
    <property type="entry name" value="Methyl-accepting chemotaxis protein"/>
    <property type="match status" value="1"/>
</dbReference>
<dbReference type="PROSITE" id="PS50112">
    <property type="entry name" value="PAS"/>
    <property type="match status" value="1"/>
</dbReference>
<comment type="caution">
    <text evidence="7">The sequence shown here is derived from an EMBL/GenBank/DDBJ whole genome shotgun (WGS) entry which is preliminary data.</text>
</comment>
<keyword evidence="3" id="KW-0812">Transmembrane</keyword>
<feature type="domain" description="Methyl-accepting transducer" evidence="4">
    <location>
        <begin position="267"/>
        <end position="496"/>
    </location>
</feature>
<dbReference type="InterPro" id="IPR003660">
    <property type="entry name" value="HAMP_dom"/>
</dbReference>
<dbReference type="SUPFAM" id="SSF58104">
    <property type="entry name" value="Methyl-accepting chemotaxis protein (MCP) signaling domain"/>
    <property type="match status" value="1"/>
</dbReference>
<organism evidence="7 8">
    <name type="scientific">Roseateles flavus</name>
    <dbReference type="NCBI Taxonomy" id="3149041"/>
    <lineage>
        <taxon>Bacteria</taxon>
        <taxon>Pseudomonadati</taxon>
        <taxon>Pseudomonadota</taxon>
        <taxon>Betaproteobacteria</taxon>
        <taxon>Burkholderiales</taxon>
        <taxon>Sphaerotilaceae</taxon>
        <taxon>Roseateles</taxon>
    </lineage>
</organism>
<dbReference type="InterPro" id="IPR004089">
    <property type="entry name" value="MCPsignal_dom"/>
</dbReference>
<dbReference type="Gene3D" id="3.30.450.20">
    <property type="entry name" value="PAS domain"/>
    <property type="match status" value="1"/>
</dbReference>
<evidence type="ECO:0000256" key="2">
    <source>
        <dbReference type="PROSITE-ProRule" id="PRU00284"/>
    </source>
</evidence>
<dbReference type="PROSITE" id="PS50111">
    <property type="entry name" value="CHEMOTAXIS_TRANSDUC_2"/>
    <property type="match status" value="1"/>
</dbReference>
<dbReference type="SUPFAM" id="SSF55785">
    <property type="entry name" value="PYP-like sensor domain (PAS domain)"/>
    <property type="match status" value="1"/>
</dbReference>
<keyword evidence="3" id="KW-0472">Membrane</keyword>
<dbReference type="EMBL" id="JBDPZC010000001">
    <property type="protein sequence ID" value="MEO3711799.1"/>
    <property type="molecule type" value="Genomic_DNA"/>
</dbReference>
<dbReference type="Pfam" id="PF08447">
    <property type="entry name" value="PAS_3"/>
    <property type="match status" value="1"/>
</dbReference>
<evidence type="ECO:0000256" key="1">
    <source>
        <dbReference type="ARBA" id="ARBA00029447"/>
    </source>
</evidence>
<dbReference type="PRINTS" id="PR00260">
    <property type="entry name" value="CHEMTRNSDUCR"/>
</dbReference>
<dbReference type="SMART" id="SM00086">
    <property type="entry name" value="PAC"/>
    <property type="match status" value="1"/>
</dbReference>
<feature type="domain" description="HAMP" evidence="6">
    <location>
        <begin position="210"/>
        <end position="262"/>
    </location>
</feature>
<dbReference type="InterPro" id="IPR035965">
    <property type="entry name" value="PAS-like_dom_sf"/>
</dbReference>
<evidence type="ECO:0000256" key="3">
    <source>
        <dbReference type="SAM" id="Phobius"/>
    </source>
</evidence>
<dbReference type="InterPro" id="IPR001610">
    <property type="entry name" value="PAC"/>
</dbReference>
<protein>
    <submittedName>
        <fullName evidence="7">Methyl-accepting chemotaxis protein</fullName>
    </submittedName>
</protein>
<evidence type="ECO:0000259" key="4">
    <source>
        <dbReference type="PROSITE" id="PS50111"/>
    </source>
</evidence>
<dbReference type="InterPro" id="IPR013655">
    <property type="entry name" value="PAS_fold_3"/>
</dbReference>
<feature type="transmembrane region" description="Helical" evidence="3">
    <location>
        <begin position="169"/>
        <end position="185"/>
    </location>
</feature>
<dbReference type="PROSITE" id="PS50885">
    <property type="entry name" value="HAMP"/>
    <property type="match status" value="1"/>
</dbReference>
<comment type="similarity">
    <text evidence="1">Belongs to the methyl-accepting chemotaxis (MCP) protein family.</text>
</comment>
<reference evidence="7 8" key="1">
    <citation type="submission" date="2024-05" db="EMBL/GenBank/DDBJ databases">
        <title>Roseateles sp. 2.12 16S ribosomal RNA gene Genome sequencing and assembly.</title>
        <authorList>
            <person name="Woo H."/>
        </authorList>
    </citation>
    <scope>NUCLEOTIDE SEQUENCE [LARGE SCALE GENOMIC DNA]</scope>
    <source>
        <strain evidence="7 8">2.12</strain>
    </source>
</reference>
<keyword evidence="3" id="KW-1133">Transmembrane helix</keyword>
<dbReference type="CDD" id="cd11386">
    <property type="entry name" value="MCP_signal"/>
    <property type="match status" value="1"/>
</dbReference>
<name>A0ABV0G9R3_9BURK</name>
<sequence length="511" mass="54483">MRENFPVTQQEYPFPEGVTLLSTTDASSHITYANGAFVEVSGYSREELIGQAHNLVRHPDMPKEAFADMWATLRAGLSWTALVKNRRKDGDHYWVRANATPVVRGGRVTGYMSVRTKPEAAEVRAAEQLYRRFREGRAGGLRFHRGLLLRSGPLAALNLFQTLSVRGRVMLGLLMALLPVGLGIALGATAWVQALLVLLGLLPAWAWMEQQLVAPLRTIAEQAQTVASGQPGRMRQLDRLDDIGMILRSVNQAGLNLRSVVDDVSGQVDGLAQASREIAEGNLDLSARTEAQASNLQQTASSMEQMTGTVKQSAENARTASGLANQAREAAERGGDIVTGVAGTMQQITHASQRIGDIIGVIDGIAFQTNILALNAAVEAARAGEQGRGFAVVASEVRSLAQRSAEAAKEVKRLIADSVEKVEAGNAQVTGALGAMQGIVDQVRQVTTLIDEISTATGEQSQGIGQVNGAVTELDRMTQQNAALVEQSAAAASSLRLQAEALTEACAVFQA</sequence>
<dbReference type="SMART" id="SM00283">
    <property type="entry name" value="MA"/>
    <property type="match status" value="1"/>
</dbReference>
<evidence type="ECO:0000313" key="7">
    <source>
        <dbReference type="EMBL" id="MEO3711799.1"/>
    </source>
</evidence>
<dbReference type="PANTHER" id="PTHR43531:SF7">
    <property type="entry name" value="AEROTAXIS RECEPTOR"/>
    <property type="match status" value="1"/>
</dbReference>
<evidence type="ECO:0000313" key="8">
    <source>
        <dbReference type="Proteomes" id="UP001462640"/>
    </source>
</evidence>
<dbReference type="NCBIfam" id="TIGR00229">
    <property type="entry name" value="sensory_box"/>
    <property type="match status" value="1"/>
</dbReference>
<accession>A0ABV0G9R3</accession>
<dbReference type="RefSeq" id="WP_347606064.1">
    <property type="nucleotide sequence ID" value="NZ_JBDPZC010000001.1"/>
</dbReference>